<feature type="non-terminal residue" evidence="3">
    <location>
        <position position="1"/>
    </location>
</feature>
<feature type="domain" description="Nephrocystin 3-like N-terminal" evidence="2">
    <location>
        <begin position="1"/>
        <end position="84"/>
    </location>
</feature>
<sequence length="91" mass="10305">GVGKSAIASTLVSNLQEAGRLGGYWFSSRDDNLLSDLVAIWRTIASDLAHMHPEVARRVTRNIRQHKVEPARADMELHFKYLVEEPSTKCW</sequence>
<evidence type="ECO:0000313" key="4">
    <source>
        <dbReference type="Proteomes" id="UP000076532"/>
    </source>
</evidence>
<dbReference type="AlphaFoldDB" id="A0A166T5D9"/>
<organism evidence="3 4">
    <name type="scientific">Athelia psychrophila</name>
    <dbReference type="NCBI Taxonomy" id="1759441"/>
    <lineage>
        <taxon>Eukaryota</taxon>
        <taxon>Fungi</taxon>
        <taxon>Dikarya</taxon>
        <taxon>Basidiomycota</taxon>
        <taxon>Agaricomycotina</taxon>
        <taxon>Agaricomycetes</taxon>
        <taxon>Agaricomycetidae</taxon>
        <taxon>Atheliales</taxon>
        <taxon>Atheliaceae</taxon>
        <taxon>Athelia</taxon>
    </lineage>
</organism>
<protein>
    <recommendedName>
        <fullName evidence="2">Nephrocystin 3-like N-terminal domain-containing protein</fullName>
    </recommendedName>
</protein>
<gene>
    <name evidence="3" type="ORF">FIBSPDRAFT_708234</name>
</gene>
<proteinExistence type="predicted"/>
<dbReference type="STRING" id="436010.A0A166T5D9"/>
<evidence type="ECO:0000313" key="3">
    <source>
        <dbReference type="EMBL" id="KZP30208.1"/>
    </source>
</evidence>
<dbReference type="Pfam" id="PF24883">
    <property type="entry name" value="NPHP3_N"/>
    <property type="match status" value="1"/>
</dbReference>
<accession>A0A166T5D9</accession>
<evidence type="ECO:0000259" key="2">
    <source>
        <dbReference type="Pfam" id="PF24883"/>
    </source>
</evidence>
<dbReference type="OrthoDB" id="2928561at2759"/>
<dbReference type="Proteomes" id="UP000076532">
    <property type="component" value="Unassembled WGS sequence"/>
</dbReference>
<name>A0A166T5D9_9AGAM</name>
<dbReference type="InterPro" id="IPR056884">
    <property type="entry name" value="NPHP3-like_N"/>
</dbReference>
<dbReference type="EMBL" id="KV417495">
    <property type="protein sequence ID" value="KZP30208.1"/>
    <property type="molecule type" value="Genomic_DNA"/>
</dbReference>
<reference evidence="3 4" key="1">
    <citation type="journal article" date="2016" name="Mol. Biol. Evol.">
        <title>Comparative Genomics of Early-Diverging Mushroom-Forming Fungi Provides Insights into the Origins of Lignocellulose Decay Capabilities.</title>
        <authorList>
            <person name="Nagy L.G."/>
            <person name="Riley R."/>
            <person name="Tritt A."/>
            <person name="Adam C."/>
            <person name="Daum C."/>
            <person name="Floudas D."/>
            <person name="Sun H."/>
            <person name="Yadav J.S."/>
            <person name="Pangilinan J."/>
            <person name="Larsson K.H."/>
            <person name="Matsuura K."/>
            <person name="Barry K."/>
            <person name="Labutti K."/>
            <person name="Kuo R."/>
            <person name="Ohm R.A."/>
            <person name="Bhattacharya S.S."/>
            <person name="Shirouzu T."/>
            <person name="Yoshinaga Y."/>
            <person name="Martin F.M."/>
            <person name="Grigoriev I.V."/>
            <person name="Hibbett D.S."/>
        </authorList>
    </citation>
    <scope>NUCLEOTIDE SEQUENCE [LARGE SCALE GENOMIC DNA]</scope>
    <source>
        <strain evidence="3 4">CBS 109695</strain>
    </source>
</reference>
<feature type="non-terminal residue" evidence="3">
    <location>
        <position position="91"/>
    </location>
</feature>
<evidence type="ECO:0000256" key="1">
    <source>
        <dbReference type="ARBA" id="ARBA00022737"/>
    </source>
</evidence>
<keyword evidence="1" id="KW-0677">Repeat</keyword>
<keyword evidence="4" id="KW-1185">Reference proteome</keyword>